<dbReference type="SUPFAM" id="SSF52058">
    <property type="entry name" value="L domain-like"/>
    <property type="match status" value="1"/>
</dbReference>
<dbReference type="Pfam" id="PF23598">
    <property type="entry name" value="LRR_14"/>
    <property type="match status" value="1"/>
</dbReference>
<evidence type="ECO:0000256" key="6">
    <source>
        <dbReference type="ARBA" id="ARBA00022840"/>
    </source>
</evidence>
<dbReference type="Pfam" id="PF23559">
    <property type="entry name" value="WHD_DRP"/>
    <property type="match status" value="1"/>
</dbReference>
<sequence length="647" mass="74238">MPTIQRKPADTIPVLLERVSDVITRATTGQPNQAQADPNERLVTLFRNLEEELKGMEDWFPKFKRCEEVLMSEFNFLRQDIHDDVFDNLTHHKDKIDDKLKSISGRLGQIHSIISRIQLPEVDEIPAQSQKGARSEDQCRKVSNDWLSFSVEANILVSPAMANLQLSYDVLDIKLKLCLLCFSVFPEKAVIKKRPLIYWWIAEGLVNRSKEKTAQEVGEGIFKELIEKGLIVPYYKNKKSPIVDFCTMHPWIRRMLISVAAGAEFFDFNDKGEIVDVYSKSRRACLVSGNQGFSDNNNNNNNNNNTSSKEDELVTMFNVNAQYLSFKAELFLKLKKLVILQLGRWQNSARHHIEVENEEFLKDLWAQKHLKYLSLQGISRITALPSSIAQCINLEILDLRACHNLERLPSDISSLRKLTHLDVSECYLLESMPKGLEKLSSLQVLKGFVIGHSRKNPCKLGDLVQLKKLRKLSIHIGSEAVIEKEELNKVKEISSLRVLTISWGGVALASKSGVQSSSNVGAKLTRTATLTVKSFSFPPQLEKLDLRCIPRSPEWLRPSGLQRLKRLYIRGGELDSLVSEEDEKWNVEILRLKYLKNLKIEVLRLKEDFPYLTYFEKVRCHQIAESKYENDVEWERDEGWEALTSKL</sequence>
<dbReference type="PANTHER" id="PTHR23155:SF1076">
    <property type="entry name" value="LEUCINE-RICH REPEAT (LRR) FAMILY PROTEIN-RELATED"/>
    <property type="match status" value="1"/>
</dbReference>
<keyword evidence="4" id="KW-0547">Nucleotide-binding</keyword>
<organism evidence="9">
    <name type="scientific">Davidia involucrata</name>
    <name type="common">Dove tree</name>
    <dbReference type="NCBI Taxonomy" id="16924"/>
    <lineage>
        <taxon>Eukaryota</taxon>
        <taxon>Viridiplantae</taxon>
        <taxon>Streptophyta</taxon>
        <taxon>Embryophyta</taxon>
        <taxon>Tracheophyta</taxon>
        <taxon>Spermatophyta</taxon>
        <taxon>Magnoliopsida</taxon>
        <taxon>eudicotyledons</taxon>
        <taxon>Gunneridae</taxon>
        <taxon>Pentapetalae</taxon>
        <taxon>asterids</taxon>
        <taxon>Cornales</taxon>
        <taxon>Nyssaceae</taxon>
        <taxon>Davidia</taxon>
    </lineage>
</organism>
<protein>
    <submittedName>
        <fullName evidence="9">Putative disease resistance RPP13-like protein 4 isoform X5</fullName>
    </submittedName>
</protein>
<keyword evidence="5" id="KW-0611">Plant defense</keyword>
<keyword evidence="2" id="KW-0433">Leucine-rich repeat</keyword>
<evidence type="ECO:0000256" key="3">
    <source>
        <dbReference type="ARBA" id="ARBA00022737"/>
    </source>
</evidence>
<name>A0A5B7BQF2_DAVIN</name>
<evidence type="ECO:0000256" key="5">
    <source>
        <dbReference type="ARBA" id="ARBA00022821"/>
    </source>
</evidence>
<keyword evidence="6" id="KW-0067">ATP-binding</keyword>
<evidence type="ECO:0000256" key="1">
    <source>
        <dbReference type="ARBA" id="ARBA00008894"/>
    </source>
</evidence>
<comment type="similarity">
    <text evidence="1">Belongs to the disease resistance NB-LRR family.</text>
</comment>
<dbReference type="InterPro" id="IPR032675">
    <property type="entry name" value="LRR_dom_sf"/>
</dbReference>
<accession>A0A5B7BQF2</accession>
<gene>
    <name evidence="9" type="ORF">Din_039687</name>
</gene>
<dbReference type="AlphaFoldDB" id="A0A5B7BQF2"/>
<dbReference type="InterPro" id="IPR044974">
    <property type="entry name" value="Disease_R_plants"/>
</dbReference>
<feature type="domain" description="Disease resistance R13L4/SHOC-2-like LRR" evidence="8">
    <location>
        <begin position="354"/>
        <end position="620"/>
    </location>
</feature>
<dbReference type="EMBL" id="GHES01039687">
    <property type="protein sequence ID" value="MPA70246.1"/>
    <property type="molecule type" value="Transcribed_RNA"/>
</dbReference>
<dbReference type="FunFam" id="1.10.10.10:FF:000322">
    <property type="entry name" value="Probable disease resistance protein At1g63360"/>
    <property type="match status" value="1"/>
</dbReference>
<evidence type="ECO:0000313" key="9">
    <source>
        <dbReference type="EMBL" id="MPA70246.1"/>
    </source>
</evidence>
<evidence type="ECO:0000259" key="8">
    <source>
        <dbReference type="Pfam" id="PF23598"/>
    </source>
</evidence>
<keyword evidence="3" id="KW-0677">Repeat</keyword>
<dbReference type="GO" id="GO:0098542">
    <property type="term" value="P:defense response to other organism"/>
    <property type="evidence" value="ECO:0007669"/>
    <property type="project" value="TreeGrafter"/>
</dbReference>
<dbReference type="InterPro" id="IPR055414">
    <property type="entry name" value="LRR_R13L4/SHOC2-like"/>
</dbReference>
<dbReference type="Gene3D" id="3.80.10.10">
    <property type="entry name" value="Ribonuclease Inhibitor"/>
    <property type="match status" value="1"/>
</dbReference>
<feature type="domain" description="Disease resistance protein winged helix" evidence="7">
    <location>
        <begin position="184"/>
        <end position="253"/>
    </location>
</feature>
<evidence type="ECO:0000259" key="7">
    <source>
        <dbReference type="Pfam" id="PF23559"/>
    </source>
</evidence>
<dbReference type="InterPro" id="IPR036388">
    <property type="entry name" value="WH-like_DNA-bd_sf"/>
</dbReference>
<reference evidence="9" key="1">
    <citation type="submission" date="2019-08" db="EMBL/GenBank/DDBJ databases">
        <title>Reference gene set and small RNA set construction with multiple tissues from Davidia involucrata Baill.</title>
        <authorList>
            <person name="Yang H."/>
            <person name="Zhou C."/>
            <person name="Li G."/>
            <person name="Wang J."/>
            <person name="Gao P."/>
            <person name="Wang M."/>
            <person name="Wang R."/>
            <person name="Zhao Y."/>
        </authorList>
    </citation>
    <scope>NUCLEOTIDE SEQUENCE</scope>
    <source>
        <tissue evidence="9">Mixed with DoveR01_LX</tissue>
    </source>
</reference>
<dbReference type="PANTHER" id="PTHR23155">
    <property type="entry name" value="DISEASE RESISTANCE PROTEIN RP"/>
    <property type="match status" value="1"/>
</dbReference>
<evidence type="ECO:0000256" key="2">
    <source>
        <dbReference type="ARBA" id="ARBA00022614"/>
    </source>
</evidence>
<dbReference type="GO" id="GO:0005524">
    <property type="term" value="F:ATP binding"/>
    <property type="evidence" value="ECO:0007669"/>
    <property type="project" value="UniProtKB-KW"/>
</dbReference>
<proteinExistence type="inferred from homology"/>
<dbReference type="InterPro" id="IPR058922">
    <property type="entry name" value="WHD_DRP"/>
</dbReference>
<evidence type="ECO:0000256" key="4">
    <source>
        <dbReference type="ARBA" id="ARBA00022741"/>
    </source>
</evidence>
<dbReference type="Gene3D" id="1.10.10.10">
    <property type="entry name" value="Winged helix-like DNA-binding domain superfamily/Winged helix DNA-binding domain"/>
    <property type="match status" value="1"/>
</dbReference>